<dbReference type="CDD" id="cd06222">
    <property type="entry name" value="RNase_H_like"/>
    <property type="match status" value="1"/>
</dbReference>
<proteinExistence type="predicted"/>
<reference evidence="3" key="1">
    <citation type="journal article" date="2017" name="Nature">
        <title>The sunflower genome provides insights into oil metabolism, flowering and Asterid evolution.</title>
        <authorList>
            <person name="Badouin H."/>
            <person name="Gouzy J."/>
            <person name="Grassa C.J."/>
            <person name="Murat F."/>
            <person name="Staton S.E."/>
            <person name="Cottret L."/>
            <person name="Lelandais-Briere C."/>
            <person name="Owens G.L."/>
            <person name="Carrere S."/>
            <person name="Mayjonade B."/>
            <person name="Legrand L."/>
            <person name="Gill N."/>
            <person name="Kane N.C."/>
            <person name="Bowers J.E."/>
            <person name="Hubner S."/>
            <person name="Bellec A."/>
            <person name="Berard A."/>
            <person name="Berges H."/>
            <person name="Blanchet N."/>
            <person name="Boniface M.C."/>
            <person name="Brunel D."/>
            <person name="Catrice O."/>
            <person name="Chaidir N."/>
            <person name="Claudel C."/>
            <person name="Donnadieu C."/>
            <person name="Faraut T."/>
            <person name="Fievet G."/>
            <person name="Helmstetter N."/>
            <person name="King M."/>
            <person name="Knapp S.J."/>
            <person name="Lai Z."/>
            <person name="Le Paslier M.C."/>
            <person name="Lippi Y."/>
            <person name="Lorenzon L."/>
            <person name="Mandel J.R."/>
            <person name="Marage G."/>
            <person name="Marchand G."/>
            <person name="Marquand E."/>
            <person name="Bret-Mestries E."/>
            <person name="Morien E."/>
            <person name="Nambeesan S."/>
            <person name="Nguyen T."/>
            <person name="Pegot-Espagnet P."/>
            <person name="Pouilly N."/>
            <person name="Raftis F."/>
            <person name="Sallet E."/>
            <person name="Schiex T."/>
            <person name="Thomas J."/>
            <person name="Vandecasteele C."/>
            <person name="Vares D."/>
            <person name="Vear F."/>
            <person name="Vautrin S."/>
            <person name="Crespi M."/>
            <person name="Mangin B."/>
            <person name="Burke J.M."/>
            <person name="Salse J."/>
            <person name="Munos S."/>
            <person name="Vincourt P."/>
            <person name="Rieseberg L.H."/>
            <person name="Langlade N.B."/>
        </authorList>
    </citation>
    <scope>NUCLEOTIDE SEQUENCE</scope>
    <source>
        <tissue evidence="3">Leaves</tissue>
    </source>
</reference>
<feature type="region of interest" description="Disordered" evidence="1">
    <location>
        <begin position="1"/>
        <end position="29"/>
    </location>
</feature>
<dbReference type="PROSITE" id="PS50879">
    <property type="entry name" value="RNASE_H_1"/>
    <property type="match status" value="1"/>
</dbReference>
<dbReference type="Gene3D" id="3.30.420.10">
    <property type="entry name" value="Ribonuclease H-like superfamily/Ribonuclease H"/>
    <property type="match status" value="1"/>
</dbReference>
<dbReference type="Gramene" id="mRNA:HanXRQr2_Chr15g0687081">
    <property type="protein sequence ID" value="CDS:HanXRQr2_Chr15g0687081.1"/>
    <property type="gene ID" value="HanXRQr2_Chr15g0687081"/>
</dbReference>
<dbReference type="InterPro" id="IPR002156">
    <property type="entry name" value="RNaseH_domain"/>
</dbReference>
<evidence type="ECO:0000313" key="3">
    <source>
        <dbReference type="EMBL" id="KAF5764013.1"/>
    </source>
</evidence>
<evidence type="ECO:0000313" key="4">
    <source>
        <dbReference type="Proteomes" id="UP000215914"/>
    </source>
</evidence>
<dbReference type="InterPro" id="IPR036397">
    <property type="entry name" value="RNaseH_sf"/>
</dbReference>
<dbReference type="PANTHER" id="PTHR47723:SF23">
    <property type="entry name" value="REVERSE TRANSCRIPTASE-LIKE PROTEIN"/>
    <property type="match status" value="1"/>
</dbReference>
<dbReference type="PANTHER" id="PTHR47723">
    <property type="entry name" value="OS05G0353850 PROTEIN"/>
    <property type="match status" value="1"/>
</dbReference>
<feature type="domain" description="RNase H type-1" evidence="2">
    <location>
        <begin position="89"/>
        <end position="238"/>
    </location>
</feature>
<evidence type="ECO:0000256" key="1">
    <source>
        <dbReference type="SAM" id="MobiDB-lite"/>
    </source>
</evidence>
<protein>
    <submittedName>
        <fullName evidence="3">Ribonuclease H domain-containing protein</fullName>
    </submittedName>
</protein>
<dbReference type="EMBL" id="MNCJ02000330">
    <property type="protein sequence ID" value="KAF5764013.1"/>
    <property type="molecule type" value="Genomic_DNA"/>
</dbReference>
<dbReference type="Proteomes" id="UP000215914">
    <property type="component" value="Unassembled WGS sequence"/>
</dbReference>
<dbReference type="Pfam" id="PF13456">
    <property type="entry name" value="RVT_3"/>
    <property type="match status" value="1"/>
</dbReference>
<dbReference type="SUPFAM" id="SSF53098">
    <property type="entry name" value="Ribonuclease H-like"/>
    <property type="match status" value="1"/>
</dbReference>
<evidence type="ECO:0000259" key="2">
    <source>
        <dbReference type="PROSITE" id="PS50879"/>
    </source>
</evidence>
<gene>
    <name evidence="3" type="ORF">HanXRQr2_Chr15g0687081</name>
</gene>
<dbReference type="AlphaFoldDB" id="A0A9K3DZQ8"/>
<reference evidence="3" key="2">
    <citation type="submission" date="2020-06" db="EMBL/GenBank/DDBJ databases">
        <title>Helianthus annuus Genome sequencing and assembly Release 2.</title>
        <authorList>
            <person name="Gouzy J."/>
            <person name="Langlade N."/>
            <person name="Munos S."/>
        </authorList>
    </citation>
    <scope>NUCLEOTIDE SEQUENCE</scope>
    <source>
        <tissue evidence="3">Leaves</tissue>
    </source>
</reference>
<accession>A0A9K3DZQ8</accession>
<dbReference type="GO" id="GO:0003676">
    <property type="term" value="F:nucleic acid binding"/>
    <property type="evidence" value="ECO:0007669"/>
    <property type="project" value="InterPro"/>
</dbReference>
<dbReference type="InterPro" id="IPR053151">
    <property type="entry name" value="RNase_H-like"/>
</dbReference>
<feature type="compositionally biased region" description="Basic residues" evidence="1">
    <location>
        <begin position="1"/>
        <end position="11"/>
    </location>
</feature>
<keyword evidence="4" id="KW-1185">Reference proteome</keyword>
<organism evidence="3 4">
    <name type="scientific">Helianthus annuus</name>
    <name type="common">Common sunflower</name>
    <dbReference type="NCBI Taxonomy" id="4232"/>
    <lineage>
        <taxon>Eukaryota</taxon>
        <taxon>Viridiplantae</taxon>
        <taxon>Streptophyta</taxon>
        <taxon>Embryophyta</taxon>
        <taxon>Tracheophyta</taxon>
        <taxon>Spermatophyta</taxon>
        <taxon>Magnoliopsida</taxon>
        <taxon>eudicotyledons</taxon>
        <taxon>Gunneridae</taxon>
        <taxon>Pentapetalae</taxon>
        <taxon>asterids</taxon>
        <taxon>campanulids</taxon>
        <taxon>Asterales</taxon>
        <taxon>Asteraceae</taxon>
        <taxon>Asteroideae</taxon>
        <taxon>Heliantheae alliance</taxon>
        <taxon>Heliantheae</taxon>
        <taxon>Helianthus</taxon>
    </lineage>
</organism>
<dbReference type="InterPro" id="IPR012337">
    <property type="entry name" value="RNaseH-like_sf"/>
</dbReference>
<dbReference type="InterPro" id="IPR044730">
    <property type="entry name" value="RNase_H-like_dom_plant"/>
</dbReference>
<sequence>MCRTTKSKIKKTMGAYESTARSNGTKEEEEDEAMMRLIASAMFGAVAIWGAAKMVDNTDTQERNRQSLVNSSFIRPEGLNQRSIWSPPPRGRFKMNTDGACRPTPVGIMLSRDCVVQRGPSGYGGILRDHNGKWIRGFIGFIGVADCLTSELHGILKGLEILDEFDLKGAILETDSQAAYEWVTRQGVIRGKSEIIHACWSTIMECRQLIRKNYIDVSLVPGEKANRCADKLADMAIEARYKYLEIKYPPPDLKYLVEKDAKFV</sequence>
<name>A0A9K3DZQ8_HELAN</name>
<dbReference type="GO" id="GO:0004523">
    <property type="term" value="F:RNA-DNA hybrid ribonuclease activity"/>
    <property type="evidence" value="ECO:0007669"/>
    <property type="project" value="InterPro"/>
</dbReference>
<comment type="caution">
    <text evidence="3">The sequence shown here is derived from an EMBL/GenBank/DDBJ whole genome shotgun (WGS) entry which is preliminary data.</text>
</comment>